<evidence type="ECO:0000313" key="3">
    <source>
        <dbReference type="Proteomes" id="UP001341259"/>
    </source>
</evidence>
<name>A0ABZ1NKP5_STRVL</name>
<evidence type="ECO:0000256" key="1">
    <source>
        <dbReference type="SAM" id="MobiDB-lite"/>
    </source>
</evidence>
<dbReference type="RefSeq" id="WP_328336710.1">
    <property type="nucleotide sequence ID" value="NZ_CP107906.1"/>
</dbReference>
<feature type="compositionally biased region" description="Basic residues" evidence="1">
    <location>
        <begin position="1"/>
        <end position="11"/>
    </location>
</feature>
<organism evidence="2 3">
    <name type="scientific">Streptomyces violaceus</name>
    <name type="common">Streptomyces venezuelae</name>
    <dbReference type="NCBI Taxonomy" id="1936"/>
    <lineage>
        <taxon>Bacteria</taxon>
        <taxon>Bacillati</taxon>
        <taxon>Actinomycetota</taxon>
        <taxon>Actinomycetes</taxon>
        <taxon>Kitasatosporales</taxon>
        <taxon>Streptomycetaceae</taxon>
        <taxon>Streptomyces</taxon>
    </lineage>
</organism>
<sequence>MPHTPARRTPHARTDTPPAAPGAPVEIRLVGHEADVQRLVEAMRRAAGHSTGPVSYRPSRYTDGALRAYLTLVIPPAEEQP</sequence>
<evidence type="ECO:0000313" key="2">
    <source>
        <dbReference type="EMBL" id="WUG92288.1"/>
    </source>
</evidence>
<gene>
    <name evidence="2" type="ORF">OHB29_04225</name>
</gene>
<dbReference type="Proteomes" id="UP001341259">
    <property type="component" value="Chromosome"/>
</dbReference>
<keyword evidence="3" id="KW-1185">Reference proteome</keyword>
<feature type="region of interest" description="Disordered" evidence="1">
    <location>
        <begin position="1"/>
        <end position="23"/>
    </location>
</feature>
<protein>
    <recommendedName>
        <fullName evidence="4">DUF3970 domain-containing protein</fullName>
    </recommendedName>
</protein>
<evidence type="ECO:0008006" key="4">
    <source>
        <dbReference type="Google" id="ProtNLM"/>
    </source>
</evidence>
<reference evidence="2 3" key="1">
    <citation type="submission" date="2022-10" db="EMBL/GenBank/DDBJ databases">
        <title>The complete genomes of actinobacterial strains from the NBC collection.</title>
        <authorList>
            <person name="Joergensen T.S."/>
            <person name="Alvarez Arevalo M."/>
            <person name="Sterndorff E.B."/>
            <person name="Faurdal D."/>
            <person name="Vuksanovic O."/>
            <person name="Mourched A.-S."/>
            <person name="Charusanti P."/>
            <person name="Shaw S."/>
            <person name="Blin K."/>
            <person name="Weber T."/>
        </authorList>
    </citation>
    <scope>NUCLEOTIDE SEQUENCE [LARGE SCALE GENOMIC DNA]</scope>
    <source>
        <strain evidence="2 3">NBC_00456</strain>
    </source>
</reference>
<proteinExistence type="predicted"/>
<dbReference type="EMBL" id="CP107906">
    <property type="protein sequence ID" value="WUG92288.1"/>
    <property type="molecule type" value="Genomic_DNA"/>
</dbReference>
<accession>A0ABZ1NKP5</accession>